<dbReference type="Proteomes" id="UP001432322">
    <property type="component" value="Unassembled WGS sequence"/>
</dbReference>
<keyword evidence="4" id="KW-1185">Reference proteome</keyword>
<dbReference type="AlphaFoldDB" id="A0AAV5WUD3"/>
<comment type="caution">
    <text evidence="3">The sequence shown here is derived from an EMBL/GenBank/DDBJ whole genome shotgun (WGS) entry which is preliminary data.</text>
</comment>
<sequence length="178" mass="19545">MRSSSVVFTAPGTASPPEEYIAERERLQRKLASTLRAAMATLVGNIENADLVLVSADGKKIPAHECILRARAPGFYQRHVEATVSVMERQQGSGQPREVAIGDIDSAGLEFFIHSVYTEDEIALFPSTTEGAEERRDSGSRNSNRSFAMGEDETDIEEFRSDMEDSTHRDPAPRGDAV</sequence>
<reference evidence="3" key="1">
    <citation type="submission" date="2023-10" db="EMBL/GenBank/DDBJ databases">
        <title>Genome assembly of Pristionchus species.</title>
        <authorList>
            <person name="Yoshida K."/>
            <person name="Sommer R.J."/>
        </authorList>
    </citation>
    <scope>NUCLEOTIDE SEQUENCE</scope>
    <source>
        <strain evidence="3">RS5133</strain>
    </source>
</reference>
<feature type="compositionally biased region" description="Basic and acidic residues" evidence="1">
    <location>
        <begin position="157"/>
        <end position="178"/>
    </location>
</feature>
<evidence type="ECO:0000256" key="1">
    <source>
        <dbReference type="SAM" id="MobiDB-lite"/>
    </source>
</evidence>
<protein>
    <recommendedName>
        <fullName evidence="2">BTB domain-containing protein</fullName>
    </recommendedName>
</protein>
<feature type="region of interest" description="Disordered" evidence="1">
    <location>
        <begin position="125"/>
        <end position="178"/>
    </location>
</feature>
<feature type="non-terminal residue" evidence="3">
    <location>
        <position position="178"/>
    </location>
</feature>
<evidence type="ECO:0000313" key="4">
    <source>
        <dbReference type="Proteomes" id="UP001432322"/>
    </source>
</evidence>
<dbReference type="SUPFAM" id="SSF54695">
    <property type="entry name" value="POZ domain"/>
    <property type="match status" value="1"/>
</dbReference>
<dbReference type="Pfam" id="PF00651">
    <property type="entry name" value="BTB"/>
    <property type="match status" value="1"/>
</dbReference>
<evidence type="ECO:0000313" key="3">
    <source>
        <dbReference type="EMBL" id="GMT34671.1"/>
    </source>
</evidence>
<dbReference type="PROSITE" id="PS50097">
    <property type="entry name" value="BTB"/>
    <property type="match status" value="1"/>
</dbReference>
<dbReference type="InterPro" id="IPR000210">
    <property type="entry name" value="BTB/POZ_dom"/>
</dbReference>
<dbReference type="Gene3D" id="3.30.710.10">
    <property type="entry name" value="Potassium Channel Kv1.1, Chain A"/>
    <property type="match status" value="1"/>
</dbReference>
<evidence type="ECO:0000259" key="2">
    <source>
        <dbReference type="PROSITE" id="PS50097"/>
    </source>
</evidence>
<feature type="domain" description="BTB" evidence="2">
    <location>
        <begin position="49"/>
        <end position="118"/>
    </location>
</feature>
<organism evidence="3 4">
    <name type="scientific">Pristionchus fissidentatus</name>
    <dbReference type="NCBI Taxonomy" id="1538716"/>
    <lineage>
        <taxon>Eukaryota</taxon>
        <taxon>Metazoa</taxon>
        <taxon>Ecdysozoa</taxon>
        <taxon>Nematoda</taxon>
        <taxon>Chromadorea</taxon>
        <taxon>Rhabditida</taxon>
        <taxon>Rhabditina</taxon>
        <taxon>Diplogasteromorpha</taxon>
        <taxon>Diplogasteroidea</taxon>
        <taxon>Neodiplogasteridae</taxon>
        <taxon>Pristionchus</taxon>
    </lineage>
</organism>
<dbReference type="InterPro" id="IPR011333">
    <property type="entry name" value="SKP1/BTB/POZ_sf"/>
</dbReference>
<accession>A0AAV5WUD3</accession>
<dbReference type="EMBL" id="BTSY01000006">
    <property type="protein sequence ID" value="GMT34671.1"/>
    <property type="molecule type" value="Genomic_DNA"/>
</dbReference>
<gene>
    <name evidence="3" type="ORF">PFISCL1PPCAC_25968</name>
</gene>
<name>A0AAV5WUD3_9BILA</name>
<proteinExistence type="predicted"/>